<sequence length="91" mass="10432">MRSIIERIQLAEREVNAAKLNRDESYKAFATFVRQRMEKNGINGAIVCQRMGWKRHTLGNLLNQGDRLPESEMLRLVDALHPITAAERGAR</sequence>
<evidence type="ECO:0000313" key="1">
    <source>
        <dbReference type="EMBL" id="CAB4165168.1"/>
    </source>
</evidence>
<proteinExistence type="predicted"/>
<organism evidence="1">
    <name type="scientific">uncultured Caudovirales phage</name>
    <dbReference type="NCBI Taxonomy" id="2100421"/>
    <lineage>
        <taxon>Viruses</taxon>
        <taxon>Duplodnaviria</taxon>
        <taxon>Heunggongvirae</taxon>
        <taxon>Uroviricota</taxon>
        <taxon>Caudoviricetes</taxon>
        <taxon>Peduoviridae</taxon>
        <taxon>Maltschvirus</taxon>
        <taxon>Maltschvirus maltsch</taxon>
    </lineage>
</organism>
<protein>
    <submittedName>
        <fullName evidence="1">Uncharacterized protein</fullName>
    </submittedName>
</protein>
<gene>
    <name evidence="1" type="ORF">UFOVP817_40</name>
</gene>
<dbReference type="EMBL" id="LR796774">
    <property type="protein sequence ID" value="CAB4165168.1"/>
    <property type="molecule type" value="Genomic_DNA"/>
</dbReference>
<accession>A0A6J5P7K8</accession>
<name>A0A6J5P7K8_9CAUD</name>
<reference evidence="1" key="1">
    <citation type="submission" date="2020-04" db="EMBL/GenBank/DDBJ databases">
        <authorList>
            <person name="Chiriac C."/>
            <person name="Salcher M."/>
            <person name="Ghai R."/>
            <person name="Kavagutti S V."/>
        </authorList>
    </citation>
    <scope>NUCLEOTIDE SEQUENCE</scope>
</reference>